<accession>A0A9D4S6J1</accession>
<name>A0A9D4S6J1_DREPO</name>
<keyword evidence="2" id="KW-1185">Reference proteome</keyword>
<reference evidence="1" key="2">
    <citation type="submission" date="2020-11" db="EMBL/GenBank/DDBJ databases">
        <authorList>
            <person name="McCartney M.A."/>
            <person name="Auch B."/>
            <person name="Kono T."/>
            <person name="Mallez S."/>
            <person name="Becker A."/>
            <person name="Gohl D.M."/>
            <person name="Silverstein K.A.T."/>
            <person name="Koren S."/>
            <person name="Bechman K.B."/>
            <person name="Herman A."/>
            <person name="Abrahante J.E."/>
            <person name="Garbe J."/>
        </authorList>
    </citation>
    <scope>NUCLEOTIDE SEQUENCE</scope>
    <source>
        <strain evidence="1">Duluth1</strain>
        <tissue evidence="1">Whole animal</tissue>
    </source>
</reference>
<gene>
    <name evidence="1" type="ORF">DPMN_017608</name>
</gene>
<evidence type="ECO:0000313" key="2">
    <source>
        <dbReference type="Proteomes" id="UP000828390"/>
    </source>
</evidence>
<reference evidence="1" key="1">
    <citation type="journal article" date="2019" name="bioRxiv">
        <title>The Genome of the Zebra Mussel, Dreissena polymorpha: A Resource for Invasive Species Research.</title>
        <authorList>
            <person name="McCartney M.A."/>
            <person name="Auch B."/>
            <person name="Kono T."/>
            <person name="Mallez S."/>
            <person name="Zhang Y."/>
            <person name="Obille A."/>
            <person name="Becker A."/>
            <person name="Abrahante J.E."/>
            <person name="Garbe J."/>
            <person name="Badalamenti J.P."/>
            <person name="Herman A."/>
            <person name="Mangelson H."/>
            <person name="Liachko I."/>
            <person name="Sullivan S."/>
            <person name="Sone E.D."/>
            <person name="Koren S."/>
            <person name="Silverstein K.A.T."/>
            <person name="Beckman K.B."/>
            <person name="Gohl D.M."/>
        </authorList>
    </citation>
    <scope>NUCLEOTIDE SEQUENCE</scope>
    <source>
        <strain evidence="1">Duluth1</strain>
        <tissue evidence="1">Whole animal</tissue>
    </source>
</reference>
<dbReference type="EMBL" id="JAIWYP010000001">
    <property type="protein sequence ID" value="KAH3893461.1"/>
    <property type="molecule type" value="Genomic_DNA"/>
</dbReference>
<evidence type="ECO:0000313" key="1">
    <source>
        <dbReference type="EMBL" id="KAH3893461.1"/>
    </source>
</evidence>
<comment type="caution">
    <text evidence="1">The sequence shown here is derived from an EMBL/GenBank/DDBJ whole genome shotgun (WGS) entry which is preliminary data.</text>
</comment>
<organism evidence="1 2">
    <name type="scientific">Dreissena polymorpha</name>
    <name type="common">Zebra mussel</name>
    <name type="synonym">Mytilus polymorpha</name>
    <dbReference type="NCBI Taxonomy" id="45954"/>
    <lineage>
        <taxon>Eukaryota</taxon>
        <taxon>Metazoa</taxon>
        <taxon>Spiralia</taxon>
        <taxon>Lophotrochozoa</taxon>
        <taxon>Mollusca</taxon>
        <taxon>Bivalvia</taxon>
        <taxon>Autobranchia</taxon>
        <taxon>Heteroconchia</taxon>
        <taxon>Euheterodonta</taxon>
        <taxon>Imparidentia</taxon>
        <taxon>Neoheterodontei</taxon>
        <taxon>Myida</taxon>
        <taxon>Dreissenoidea</taxon>
        <taxon>Dreissenidae</taxon>
        <taxon>Dreissena</taxon>
    </lineage>
</organism>
<protein>
    <submittedName>
        <fullName evidence="1">Uncharacterized protein</fullName>
    </submittedName>
</protein>
<dbReference type="AlphaFoldDB" id="A0A9D4S6J1"/>
<proteinExistence type="predicted"/>
<sequence length="102" mass="11865">MSALKYVNPIQVLMSVGAHSHLEFLTRCGTFDECENDWWHSTSDDPDCQDYKPDQNTLKDIHCTYCCTADNCNRDIKPAQDTLYMRGKFDKHLLQRITYDAL</sequence>
<dbReference type="Proteomes" id="UP000828390">
    <property type="component" value="Unassembled WGS sequence"/>
</dbReference>